<proteinExistence type="predicted"/>
<keyword evidence="3" id="KW-1185">Reference proteome</keyword>
<dbReference type="GO" id="GO:0099402">
    <property type="term" value="P:plant organ development"/>
    <property type="evidence" value="ECO:0007669"/>
    <property type="project" value="TreeGrafter"/>
</dbReference>
<name>A0A2P5E2Q2_PARAD</name>
<feature type="region of interest" description="Disordered" evidence="1">
    <location>
        <begin position="53"/>
        <end position="84"/>
    </location>
</feature>
<protein>
    <submittedName>
        <fullName evidence="2">Uncharacterized protein</fullName>
    </submittedName>
</protein>
<dbReference type="Proteomes" id="UP000237105">
    <property type="component" value="Unassembled WGS sequence"/>
</dbReference>
<reference evidence="3" key="1">
    <citation type="submission" date="2016-06" db="EMBL/GenBank/DDBJ databases">
        <title>Parallel loss of symbiosis genes in relatives of nitrogen-fixing non-legume Parasponia.</title>
        <authorList>
            <person name="Van Velzen R."/>
            <person name="Holmer R."/>
            <person name="Bu F."/>
            <person name="Rutten L."/>
            <person name="Van Zeijl A."/>
            <person name="Liu W."/>
            <person name="Santuari L."/>
            <person name="Cao Q."/>
            <person name="Sharma T."/>
            <person name="Shen D."/>
            <person name="Roswanjaya Y."/>
            <person name="Wardhani T."/>
            <person name="Kalhor M.S."/>
            <person name="Jansen J."/>
            <person name="Van den Hoogen J."/>
            <person name="Gungor B."/>
            <person name="Hartog M."/>
            <person name="Hontelez J."/>
            <person name="Verver J."/>
            <person name="Yang W.-C."/>
            <person name="Schijlen E."/>
            <person name="Repin R."/>
            <person name="Schilthuizen M."/>
            <person name="Schranz E."/>
            <person name="Heidstra R."/>
            <person name="Miyata K."/>
            <person name="Fedorova E."/>
            <person name="Kohlen W."/>
            <person name="Bisseling T."/>
            <person name="Smit S."/>
            <person name="Geurts R."/>
        </authorList>
    </citation>
    <scope>NUCLEOTIDE SEQUENCE [LARGE SCALE GENOMIC DNA]</scope>
    <source>
        <strain evidence="3">cv. WU1-14</strain>
    </source>
</reference>
<dbReference type="AlphaFoldDB" id="A0A2P5E2Q2"/>
<comment type="caution">
    <text evidence="2">The sequence shown here is derived from an EMBL/GenBank/DDBJ whole genome shotgun (WGS) entry which is preliminary data.</text>
</comment>
<dbReference type="PANTHER" id="PTHR31038">
    <property type="entry name" value="EXPRESSED PROTEIN-RELATED"/>
    <property type="match status" value="1"/>
</dbReference>
<gene>
    <name evidence="2" type="ORF">PanWU01x14_010320</name>
</gene>
<evidence type="ECO:0000256" key="1">
    <source>
        <dbReference type="SAM" id="MobiDB-lite"/>
    </source>
</evidence>
<evidence type="ECO:0000313" key="2">
    <source>
        <dbReference type="EMBL" id="PON79800.1"/>
    </source>
</evidence>
<evidence type="ECO:0000313" key="3">
    <source>
        <dbReference type="Proteomes" id="UP000237105"/>
    </source>
</evidence>
<sequence length="358" mass="39262">MDVGGYITFGGGRGRQYAAHALLTLERTLDQRHEIDLFKKCLSKIITDMVSSPGHGGSGMDGGGGGGSSSGSAGGQEQGDSDDRSLVPEVFDRETMNVVLKEWKTLIKDLPLDLQQACMTGAMSSAKLTRFLWLNAQSSFVRLLARLLPNRNLSADITSKIMAEPSLPYKISLEALFSLGYFVWMDSRGSTALRVSNENRRWCLPTQSPTPLAMLCAQGLWRESSLTITSIIITRQLRQYLQSFRKTVALFAIGVTLKAVISDSQQEMFSIATVSKEALAAGLSLALVSNLRYRMVGDIDRRLQLHFDVPNVSLALCLSLRVLNIAIGTQPLFWVRSEDQSAAFSTRLFSASFLVVPI</sequence>
<accession>A0A2P5E2Q2</accession>
<organism evidence="2 3">
    <name type="scientific">Parasponia andersonii</name>
    <name type="common">Sponia andersonii</name>
    <dbReference type="NCBI Taxonomy" id="3476"/>
    <lineage>
        <taxon>Eukaryota</taxon>
        <taxon>Viridiplantae</taxon>
        <taxon>Streptophyta</taxon>
        <taxon>Embryophyta</taxon>
        <taxon>Tracheophyta</taxon>
        <taxon>Spermatophyta</taxon>
        <taxon>Magnoliopsida</taxon>
        <taxon>eudicotyledons</taxon>
        <taxon>Gunneridae</taxon>
        <taxon>Pentapetalae</taxon>
        <taxon>rosids</taxon>
        <taxon>fabids</taxon>
        <taxon>Rosales</taxon>
        <taxon>Cannabaceae</taxon>
        <taxon>Parasponia</taxon>
    </lineage>
</organism>
<feature type="compositionally biased region" description="Gly residues" evidence="1">
    <location>
        <begin position="54"/>
        <end position="77"/>
    </location>
</feature>
<dbReference type="OrthoDB" id="10436404at2759"/>
<dbReference type="EMBL" id="JXTB01000003">
    <property type="protein sequence ID" value="PON79800.1"/>
    <property type="molecule type" value="Genomic_DNA"/>
</dbReference>
<dbReference type="STRING" id="3476.A0A2P5E2Q2"/>
<dbReference type="GO" id="GO:0009706">
    <property type="term" value="C:chloroplast inner membrane"/>
    <property type="evidence" value="ECO:0007669"/>
    <property type="project" value="TreeGrafter"/>
</dbReference>